<dbReference type="Pfam" id="PF12327">
    <property type="entry name" value="FtsZ_C"/>
    <property type="match status" value="1"/>
</dbReference>
<feature type="domain" description="Tubulin/FtsZ 2-layer sandwich" evidence="10">
    <location>
        <begin position="237"/>
        <end position="353"/>
    </location>
</feature>
<dbReference type="AlphaFoldDB" id="A0A0F7PHD9"/>
<keyword evidence="6" id="KW-0131">Cell cycle</keyword>
<keyword evidence="3 6" id="KW-0547">Nucleotide-binding</keyword>
<evidence type="ECO:0000256" key="8">
    <source>
        <dbReference type="SAM" id="MobiDB-lite"/>
    </source>
</evidence>
<dbReference type="PATRIC" id="fig|1604004.4.peg.2286"/>
<keyword evidence="6 11" id="KW-0132">Cell division</keyword>
<dbReference type="CDD" id="cd02201">
    <property type="entry name" value="FtsZ_type1"/>
    <property type="match status" value="1"/>
</dbReference>
<dbReference type="InterPro" id="IPR018316">
    <property type="entry name" value="Tubulin/FtsZ_2-layer-sand-dom"/>
</dbReference>
<comment type="subunit">
    <text evidence="6">Homodimer. Polymerizes to form a dynamic ring structure in a strictly GTP-dependent manner. Interacts directly with several other division proteins.</text>
</comment>
<evidence type="ECO:0000256" key="1">
    <source>
        <dbReference type="ARBA" id="ARBA00009690"/>
    </source>
</evidence>
<dbReference type="GO" id="GO:0043093">
    <property type="term" value="P:FtsZ-dependent cytokinesis"/>
    <property type="evidence" value="ECO:0007669"/>
    <property type="project" value="UniProtKB-UniRule"/>
</dbReference>
<dbReference type="SMART" id="SM00864">
    <property type="entry name" value="Tubulin"/>
    <property type="match status" value="1"/>
</dbReference>
<dbReference type="SMART" id="SM00865">
    <property type="entry name" value="Tubulin_C"/>
    <property type="match status" value="1"/>
</dbReference>
<dbReference type="PRINTS" id="PR00423">
    <property type="entry name" value="CELLDVISFTSZ"/>
</dbReference>
<dbReference type="HAMAP" id="MF_00909">
    <property type="entry name" value="FtsZ"/>
    <property type="match status" value="1"/>
</dbReference>
<dbReference type="Proteomes" id="UP000069906">
    <property type="component" value="Plasmid pHSR2-01"/>
</dbReference>
<keyword evidence="5 6" id="KW-0717">Septation</keyword>
<name>A0A0F7PHD9_9EURY</name>
<dbReference type="InterPro" id="IPR036525">
    <property type="entry name" value="Tubulin/FtsZ_GTPase_sf"/>
</dbReference>
<feature type="region of interest" description="Disordered" evidence="8">
    <location>
        <begin position="357"/>
        <end position="380"/>
    </location>
</feature>
<dbReference type="NCBIfam" id="TIGR00065">
    <property type="entry name" value="ftsZ"/>
    <property type="match status" value="1"/>
</dbReference>
<proteinExistence type="inferred from homology"/>
<dbReference type="InterPro" id="IPR000158">
    <property type="entry name" value="Cell_div_FtsZ"/>
</dbReference>
<comment type="caution">
    <text evidence="6">Lacks conserved residue(s) required for the propagation of feature annotation.</text>
</comment>
<comment type="function">
    <text evidence="6">Essential cell division protein that forms a contractile ring structure (Z ring) at the future cell division site. The regulation of the ring assembly controls the timing and the location of cell division. One of the functions of the FtsZ ring is to recruit other cell division proteins to the septum to produce a new cell wall between the dividing cells. Binds GTP and shows GTPase activity.</text>
</comment>
<evidence type="ECO:0000256" key="4">
    <source>
        <dbReference type="ARBA" id="ARBA00023134"/>
    </source>
</evidence>
<sequence length="380" mass="40415">MKGSNDSPIEDQQKSFFSDIATEGSLGKLESLFTGTYKNGTTNLDVLAIGCGNAGSNTIHRLTNIGTGNIETLAVNTDREHLKHVNADTKLLIGTDLAQGMGAAGDPDIGKQAAQSAEESIKQVIGDTDIVFITAGLGGGTGTGTAPVIAELVSEMGALAIGLVSTPFNVEQARQHKAQEGIEQLRSKCDTVIIFDNNLLLEYIPNLPIGKAFSVMDQILAESMESLIGTFSENALVDIDFGDFKTVVQRGDVGGILIGEGSLDNPEHIIEQTLQHPLINADISSASKGLVQITGSEQMSLNEAEDIVEGVIHRMSDDASLIWGAQIDPKMGDKVRVMVMLTDLNYVNEKSLTYATSDEPSEDVELLSESIPLEGNELRA</sequence>
<evidence type="ECO:0000313" key="12">
    <source>
        <dbReference type="Proteomes" id="UP000069906"/>
    </source>
</evidence>
<feature type="domain" description="Tubulin/FtsZ GTPase" evidence="9">
    <location>
        <begin position="45"/>
        <end position="235"/>
    </location>
</feature>
<feature type="binding site" evidence="6">
    <location>
        <position position="174"/>
    </location>
    <ligand>
        <name>GTP</name>
        <dbReference type="ChEBI" id="CHEBI:37565"/>
    </ligand>
</feature>
<geneLocation type="plasmid" evidence="11 12">
    <name>pHSR2-01</name>
</geneLocation>
<evidence type="ECO:0000313" key="11">
    <source>
        <dbReference type="EMBL" id="AKH98643.1"/>
    </source>
</evidence>
<comment type="subcellular location">
    <subcellularLocation>
        <location evidence="6">Cytoplasm</location>
    </subcellularLocation>
    <text evidence="6">Assembles at midcell at the inner surface of the cytoplasmic membrane.</text>
</comment>
<dbReference type="GO" id="GO:0051258">
    <property type="term" value="P:protein polymerization"/>
    <property type="evidence" value="ECO:0007669"/>
    <property type="project" value="UniProtKB-UniRule"/>
</dbReference>
<dbReference type="HOGENOM" id="CLU_024865_0_2_2"/>
<feature type="binding site" evidence="6">
    <location>
        <begin position="140"/>
        <end position="142"/>
    </location>
    <ligand>
        <name>GTP</name>
        <dbReference type="ChEBI" id="CHEBI:37565"/>
    </ligand>
</feature>
<dbReference type="GO" id="GO:0032153">
    <property type="term" value="C:cell division site"/>
    <property type="evidence" value="ECO:0007669"/>
    <property type="project" value="UniProtKB-UniRule"/>
</dbReference>
<keyword evidence="12" id="KW-1185">Reference proteome</keyword>
<accession>A0A0F7PHD9</accession>
<dbReference type="PANTHER" id="PTHR30314">
    <property type="entry name" value="CELL DIVISION PROTEIN FTSZ-RELATED"/>
    <property type="match status" value="1"/>
</dbReference>
<keyword evidence="4 6" id="KW-0342">GTP-binding</keyword>
<organism evidence="11 12">
    <name type="scientific">Halanaeroarchaeum sulfurireducens</name>
    <dbReference type="NCBI Taxonomy" id="1604004"/>
    <lineage>
        <taxon>Archaea</taxon>
        <taxon>Methanobacteriati</taxon>
        <taxon>Methanobacteriota</taxon>
        <taxon>Stenosarchaea group</taxon>
        <taxon>Halobacteria</taxon>
        <taxon>Halobacteriales</taxon>
        <taxon>Halobacteriaceae</taxon>
        <taxon>Halanaeroarchaeum</taxon>
    </lineage>
</organism>
<dbReference type="EMBL" id="CP008875">
    <property type="protein sequence ID" value="AKH98643.1"/>
    <property type="molecule type" value="Genomic_DNA"/>
</dbReference>
<dbReference type="Gene3D" id="3.40.50.1440">
    <property type="entry name" value="Tubulin/FtsZ, GTPase domain"/>
    <property type="match status" value="1"/>
</dbReference>
<keyword evidence="2 6" id="KW-0963">Cytoplasm</keyword>
<dbReference type="GO" id="GO:0005525">
    <property type="term" value="F:GTP binding"/>
    <property type="evidence" value="ECO:0007669"/>
    <property type="project" value="UniProtKB-UniRule"/>
</dbReference>
<comment type="similarity">
    <text evidence="1 6">Belongs to the FtsZ family.</text>
</comment>
<evidence type="ECO:0000256" key="7">
    <source>
        <dbReference type="NCBIfam" id="TIGR00065"/>
    </source>
</evidence>
<dbReference type="Pfam" id="PF00091">
    <property type="entry name" value="Tubulin"/>
    <property type="match status" value="1"/>
</dbReference>
<dbReference type="KEGG" id="hsu:HLASF_3017"/>
<dbReference type="InterPro" id="IPR008280">
    <property type="entry name" value="Tub_FtsZ_C"/>
</dbReference>
<protein>
    <recommendedName>
        <fullName evidence="6 7">Cell division protein FtsZ</fullName>
    </recommendedName>
</protein>
<feature type="binding site" evidence="6">
    <location>
        <position position="217"/>
    </location>
    <ligand>
        <name>GTP</name>
        <dbReference type="ChEBI" id="CHEBI:37565"/>
    </ligand>
</feature>
<dbReference type="InterPro" id="IPR024757">
    <property type="entry name" value="FtsZ_C"/>
</dbReference>
<dbReference type="GO" id="GO:0005737">
    <property type="term" value="C:cytoplasm"/>
    <property type="evidence" value="ECO:0007669"/>
    <property type="project" value="UniProtKB-SubCell"/>
</dbReference>
<dbReference type="GO" id="GO:0003924">
    <property type="term" value="F:GTPase activity"/>
    <property type="evidence" value="ECO:0007669"/>
    <property type="project" value="UniProtKB-UniRule"/>
</dbReference>
<evidence type="ECO:0000256" key="5">
    <source>
        <dbReference type="ARBA" id="ARBA00023210"/>
    </source>
</evidence>
<dbReference type="InterPro" id="IPR045061">
    <property type="entry name" value="FtsZ/CetZ"/>
</dbReference>
<gene>
    <name evidence="6" type="primary">ftsZ</name>
    <name evidence="11" type="ORF">HLASF_3017</name>
</gene>
<dbReference type="SUPFAM" id="SSF55307">
    <property type="entry name" value="Tubulin C-terminal domain-like"/>
    <property type="match status" value="1"/>
</dbReference>
<evidence type="ECO:0000256" key="3">
    <source>
        <dbReference type="ARBA" id="ARBA00022741"/>
    </source>
</evidence>
<evidence type="ECO:0000256" key="6">
    <source>
        <dbReference type="HAMAP-Rule" id="MF_00909"/>
    </source>
</evidence>
<dbReference type="PANTHER" id="PTHR30314:SF9">
    <property type="entry name" value="CELL DIVISION PROTEIN FTSZ 2"/>
    <property type="match status" value="1"/>
</dbReference>
<feature type="binding site" evidence="6">
    <location>
        <position position="171"/>
    </location>
    <ligand>
        <name>GTP</name>
        <dbReference type="ChEBI" id="CHEBI:37565"/>
    </ligand>
</feature>
<keyword evidence="11" id="KW-0614">Plasmid</keyword>
<reference evidence="11 12" key="1">
    <citation type="submission" date="2014-06" db="EMBL/GenBank/DDBJ databases">
        <title>Secret life of haloarchaea: discovery of obligatory anaerobic haloarchaea growing by dissimilatory sulfur reduction.</title>
        <authorList>
            <person name="Sorokin D.Y."/>
            <person name="Kublanov I.V."/>
            <person name="Gavrilov S.N."/>
            <person name="Ferrer M."/>
            <person name="Golyshin P.N."/>
            <person name="Messina E."/>
            <person name="La Cono V."/>
            <person name="Yakimov M.M."/>
        </authorList>
    </citation>
    <scope>NUCLEOTIDE SEQUENCE [LARGE SCALE GENOMIC DNA]</scope>
    <source>
        <strain evidence="11 12">HSR2</strain>
        <plasmid evidence="11 12">pHSR2-01</plasmid>
    </source>
</reference>
<dbReference type="SUPFAM" id="SSF52490">
    <property type="entry name" value="Tubulin nucleotide-binding domain-like"/>
    <property type="match status" value="1"/>
</dbReference>
<evidence type="ECO:0000259" key="10">
    <source>
        <dbReference type="SMART" id="SM00865"/>
    </source>
</evidence>
<evidence type="ECO:0000259" key="9">
    <source>
        <dbReference type="SMART" id="SM00864"/>
    </source>
</evidence>
<dbReference type="InterPro" id="IPR003008">
    <property type="entry name" value="Tubulin_FtsZ_GTPase"/>
</dbReference>
<evidence type="ECO:0000256" key="2">
    <source>
        <dbReference type="ARBA" id="ARBA00022490"/>
    </source>
</evidence>